<dbReference type="PANTHER" id="PTHR34220">
    <property type="entry name" value="SENSOR HISTIDINE KINASE YPDA"/>
    <property type="match status" value="1"/>
</dbReference>
<feature type="transmembrane region" description="Helical" evidence="1">
    <location>
        <begin position="42"/>
        <end position="62"/>
    </location>
</feature>
<proteinExistence type="predicted"/>
<evidence type="ECO:0000259" key="2">
    <source>
        <dbReference type="Pfam" id="PF06580"/>
    </source>
</evidence>
<evidence type="ECO:0000313" key="3">
    <source>
        <dbReference type="EMBL" id="XBS90309.1"/>
    </source>
</evidence>
<dbReference type="GO" id="GO:0000155">
    <property type="term" value="F:phosphorelay sensor kinase activity"/>
    <property type="evidence" value="ECO:0007669"/>
    <property type="project" value="InterPro"/>
</dbReference>
<name>A0AAU7QKW6_9GAMM</name>
<accession>A0AAU7QKW6</accession>
<dbReference type="GO" id="GO:0016020">
    <property type="term" value="C:membrane"/>
    <property type="evidence" value="ECO:0007669"/>
    <property type="project" value="InterPro"/>
</dbReference>
<dbReference type="RefSeq" id="WP_007808694.1">
    <property type="nucleotide sequence ID" value="NZ_CP157948.1"/>
</dbReference>
<dbReference type="InterPro" id="IPR010559">
    <property type="entry name" value="Sig_transdc_His_kin_internal"/>
</dbReference>
<sequence>MMRVAAARDGAASIWLPWLAGAPLVLCMTVMALPEIGHEHALAFRGVYTIAYLLWTLPLAVVQRSLQRRVSWPLTVFALLALTYLMSIANNAIALLLAVHWKAVPAYDWHRLFGGLDGCWLALIAFCAIHAVVDRYQALQAERSRVSEALALARDAELRALRYQLHPHFLFNTLNAISTLVAEQRGADANRMLARLADLLRATLERGEVNEIPLAEELALTGHYLDIEKIRLGSRLTVDLRVGADLLQAAVPALLLQPLVENAIRHGIAPRSHGGRLKLQVERVGGQLQLRIDNNGVASAVDARATPRPAIGLHNVRERLAHLYGSAHEFDFALAADGDCSVRITMPFRPMTVAA</sequence>
<keyword evidence="3" id="KW-0808">Transferase</keyword>
<evidence type="ECO:0000256" key="1">
    <source>
        <dbReference type="SAM" id="Phobius"/>
    </source>
</evidence>
<feature type="transmembrane region" description="Helical" evidence="1">
    <location>
        <begin position="74"/>
        <end position="100"/>
    </location>
</feature>
<dbReference type="Pfam" id="PF06580">
    <property type="entry name" value="His_kinase"/>
    <property type="match status" value="1"/>
</dbReference>
<dbReference type="InterPro" id="IPR050640">
    <property type="entry name" value="Bact_2-comp_sensor_kinase"/>
</dbReference>
<organism evidence="3">
    <name type="scientific">Rhodanobacter sp. IGA1.0</name>
    <dbReference type="NCBI Taxonomy" id="3158582"/>
    <lineage>
        <taxon>Bacteria</taxon>
        <taxon>Pseudomonadati</taxon>
        <taxon>Pseudomonadota</taxon>
        <taxon>Gammaproteobacteria</taxon>
        <taxon>Lysobacterales</taxon>
        <taxon>Rhodanobacteraceae</taxon>
        <taxon>Rhodanobacter</taxon>
    </lineage>
</organism>
<dbReference type="PANTHER" id="PTHR34220:SF7">
    <property type="entry name" value="SENSOR HISTIDINE KINASE YPDA"/>
    <property type="match status" value="1"/>
</dbReference>
<dbReference type="EMBL" id="CP157948">
    <property type="protein sequence ID" value="XBS90309.1"/>
    <property type="molecule type" value="Genomic_DNA"/>
</dbReference>
<dbReference type="InterPro" id="IPR036890">
    <property type="entry name" value="HATPase_C_sf"/>
</dbReference>
<feature type="transmembrane region" description="Helical" evidence="1">
    <location>
        <begin position="112"/>
        <end position="133"/>
    </location>
</feature>
<dbReference type="SUPFAM" id="SSF55874">
    <property type="entry name" value="ATPase domain of HSP90 chaperone/DNA topoisomerase II/histidine kinase"/>
    <property type="match status" value="1"/>
</dbReference>
<keyword evidence="1" id="KW-1133">Transmembrane helix</keyword>
<protein>
    <submittedName>
        <fullName evidence="3">Histidine kinase</fullName>
    </submittedName>
</protein>
<feature type="domain" description="Signal transduction histidine kinase internal region" evidence="2">
    <location>
        <begin position="156"/>
        <end position="236"/>
    </location>
</feature>
<keyword evidence="3" id="KW-0418">Kinase</keyword>
<dbReference type="Gene3D" id="3.30.565.10">
    <property type="entry name" value="Histidine kinase-like ATPase, C-terminal domain"/>
    <property type="match status" value="1"/>
</dbReference>
<keyword evidence="1" id="KW-0472">Membrane</keyword>
<dbReference type="AlphaFoldDB" id="A0AAU7QKW6"/>
<reference evidence="3" key="1">
    <citation type="submission" date="2024-06" db="EMBL/GenBank/DDBJ databases">
        <authorList>
            <person name="Sun Y."/>
        </authorList>
    </citation>
    <scope>NUCLEOTIDE SEQUENCE</scope>
    <source>
        <strain evidence="3">IGA1.0</strain>
    </source>
</reference>
<keyword evidence="1" id="KW-0812">Transmembrane</keyword>
<gene>
    <name evidence="3" type="ORF">ABNK63_01305</name>
</gene>